<dbReference type="AlphaFoldDB" id="A0A2D4IIN9"/>
<organism evidence="2">
    <name type="scientific">Micrurus lemniscatus lemniscatus</name>
    <dbReference type="NCBI Taxonomy" id="129467"/>
    <lineage>
        <taxon>Eukaryota</taxon>
        <taxon>Metazoa</taxon>
        <taxon>Chordata</taxon>
        <taxon>Craniata</taxon>
        <taxon>Vertebrata</taxon>
        <taxon>Euteleostomi</taxon>
        <taxon>Lepidosauria</taxon>
        <taxon>Squamata</taxon>
        <taxon>Bifurcata</taxon>
        <taxon>Unidentata</taxon>
        <taxon>Episquamata</taxon>
        <taxon>Toxicofera</taxon>
        <taxon>Serpentes</taxon>
        <taxon>Colubroidea</taxon>
        <taxon>Elapidae</taxon>
        <taxon>Elapinae</taxon>
        <taxon>Micrurus</taxon>
    </lineage>
</organism>
<protein>
    <submittedName>
        <fullName evidence="2">Uncharacterized protein</fullName>
    </submittedName>
</protein>
<dbReference type="EMBL" id="IACK01109423">
    <property type="protein sequence ID" value="LAA84047.1"/>
    <property type="molecule type" value="Transcribed_RNA"/>
</dbReference>
<accession>A0A2D4IIN9</accession>
<evidence type="ECO:0000313" key="2">
    <source>
        <dbReference type="EMBL" id="LAA84047.1"/>
    </source>
</evidence>
<feature type="region of interest" description="Disordered" evidence="1">
    <location>
        <begin position="62"/>
        <end position="87"/>
    </location>
</feature>
<reference evidence="2" key="1">
    <citation type="submission" date="2017-07" db="EMBL/GenBank/DDBJ databases">
        <authorList>
            <person name="Mikheyev A."/>
            <person name="Grau M."/>
        </authorList>
    </citation>
    <scope>NUCLEOTIDE SEQUENCE</scope>
    <source>
        <tissue evidence="2">Venom_gland</tissue>
    </source>
</reference>
<name>A0A2D4IIN9_MICLE</name>
<sequence length="115" mass="13421">MEEHNHTFSFQEAEVVARDITKEGCLLKEAWFSNSNSINRHIELPPAYQALRHQERPCWRSRDHFPLGEQRPMAPPHTHTPGHVDSSYEGTARLVLIQRNLEELPQVITDRNNEE</sequence>
<evidence type="ECO:0000256" key="1">
    <source>
        <dbReference type="SAM" id="MobiDB-lite"/>
    </source>
</evidence>
<proteinExistence type="predicted"/>
<reference evidence="2" key="2">
    <citation type="submission" date="2017-11" db="EMBL/GenBank/DDBJ databases">
        <title>Coralsnake Venomics: Analyses of Venom Gland Transcriptomes and Proteomes of Six Brazilian Taxa.</title>
        <authorList>
            <person name="Aird S.D."/>
            <person name="Jorge da Silva N."/>
            <person name="Qiu L."/>
            <person name="Villar-Briones A."/>
            <person name="Aparecida-Saddi V."/>
            <person name="Campos-Telles M.P."/>
            <person name="Grau M."/>
            <person name="Mikheyev A.S."/>
        </authorList>
    </citation>
    <scope>NUCLEOTIDE SEQUENCE</scope>
    <source>
        <tissue evidence="2">Venom_gland</tissue>
    </source>
</reference>